<dbReference type="PROSITE" id="PS50975">
    <property type="entry name" value="ATP_GRASP"/>
    <property type="match status" value="1"/>
</dbReference>
<dbReference type="RefSeq" id="WP_054654604.1">
    <property type="nucleotide sequence ID" value="NZ_AZEB01000008.1"/>
</dbReference>
<dbReference type="InterPro" id="IPR013815">
    <property type="entry name" value="ATP_grasp_subdomain_1"/>
</dbReference>
<dbReference type="Pfam" id="PF22660">
    <property type="entry name" value="RS_preATP-grasp-like"/>
    <property type="match status" value="1"/>
</dbReference>
<dbReference type="Gene3D" id="3.40.50.20">
    <property type="match status" value="1"/>
</dbReference>
<dbReference type="Gene3D" id="3.30.1490.20">
    <property type="entry name" value="ATP-grasp fold, A domain"/>
    <property type="match status" value="1"/>
</dbReference>
<dbReference type="Gene3D" id="3.30.470.20">
    <property type="entry name" value="ATP-grasp fold, B domain"/>
    <property type="match status" value="1"/>
</dbReference>
<evidence type="ECO:0000256" key="3">
    <source>
        <dbReference type="ARBA" id="ARBA00022741"/>
    </source>
</evidence>
<comment type="cofactor">
    <cofactor evidence="1">
        <name>Mn(2+)</name>
        <dbReference type="ChEBI" id="CHEBI:29035"/>
    </cofactor>
</comment>
<dbReference type="GO" id="GO:0046872">
    <property type="term" value="F:metal ion binding"/>
    <property type="evidence" value="ECO:0007669"/>
    <property type="project" value="InterPro"/>
</dbReference>
<gene>
    <name evidence="10" type="ORF">FC98_GL002629</name>
</gene>
<sequence>MAKANVLYPGQTIGILGESNSTPILLMTAKKMGFNIGMYSSNEDSKAVQLADYKYIGPIDDKQTLKMFAERCDVVVYDNDLIDSEVVRYISQFTAVPQKDGLLDIVQDRLIERSFFETLNINMVPYSTIVTLEDIYQAINSIGYPAILKPIQRGLLDGKELLIKNQADIVLASGFLDAGTYILESYVEHDIDYSVIVTRAADGSHQMFPVVEVIYHDNQLMTAFTPAKLDPSVAKEMERITNEITTNLDYVGTFEVNLFLAKSGSIYVSRVAPLLSPAGFVFDYATNVTEFEQHLRAIAGLPISKVFQGISTVYQTIRQKDYQRVKTQWLIKENWHFTIYGNQPADDGKPVGNVLIPTESLSYTLMQLEATGIWADIDYKAKYQQNDHEEHGH</sequence>
<organism evidence="10 11">
    <name type="scientific">Lentilactobacillus kisonensis DSM 19906 = JCM 15041</name>
    <dbReference type="NCBI Taxonomy" id="1423766"/>
    <lineage>
        <taxon>Bacteria</taxon>
        <taxon>Bacillati</taxon>
        <taxon>Bacillota</taxon>
        <taxon>Bacilli</taxon>
        <taxon>Lactobacillales</taxon>
        <taxon>Lactobacillaceae</taxon>
        <taxon>Lentilactobacillus</taxon>
    </lineage>
</organism>
<dbReference type="GO" id="GO:0005524">
    <property type="term" value="F:ATP binding"/>
    <property type="evidence" value="ECO:0007669"/>
    <property type="project" value="UniProtKB-UniRule"/>
</dbReference>
<evidence type="ECO:0000313" key="10">
    <source>
        <dbReference type="EMBL" id="KRL22249.1"/>
    </source>
</evidence>
<evidence type="ECO:0000256" key="4">
    <source>
        <dbReference type="ARBA" id="ARBA00022755"/>
    </source>
</evidence>
<keyword evidence="4" id="KW-0658">Purine biosynthesis</keyword>
<dbReference type="Pfam" id="PF02222">
    <property type="entry name" value="ATP-grasp"/>
    <property type="match status" value="1"/>
</dbReference>
<evidence type="ECO:0000256" key="7">
    <source>
        <dbReference type="ARBA" id="ARBA00025704"/>
    </source>
</evidence>
<dbReference type="AlphaFoldDB" id="A0A0R1NRB1"/>
<proteinExistence type="predicted"/>
<comment type="caution">
    <text evidence="10">The sequence shown here is derived from an EMBL/GenBank/DDBJ whole genome shotgun (WGS) entry which is preliminary data.</text>
</comment>
<keyword evidence="6" id="KW-0464">Manganese</keyword>
<keyword evidence="11" id="KW-1185">Reference proteome</keyword>
<dbReference type="EMBL" id="AZEB01000008">
    <property type="protein sequence ID" value="KRL22249.1"/>
    <property type="molecule type" value="Genomic_DNA"/>
</dbReference>
<reference evidence="10 11" key="1">
    <citation type="journal article" date="2015" name="Genome Announc.">
        <title>Expanding the biotechnology potential of lactobacilli through comparative genomics of 213 strains and associated genera.</title>
        <authorList>
            <person name="Sun Z."/>
            <person name="Harris H.M."/>
            <person name="McCann A."/>
            <person name="Guo C."/>
            <person name="Argimon S."/>
            <person name="Zhang W."/>
            <person name="Yang X."/>
            <person name="Jeffery I.B."/>
            <person name="Cooney J.C."/>
            <person name="Kagawa T.F."/>
            <person name="Liu W."/>
            <person name="Song Y."/>
            <person name="Salvetti E."/>
            <person name="Wrobel A."/>
            <person name="Rasinkangas P."/>
            <person name="Parkhill J."/>
            <person name="Rea M.C."/>
            <person name="O'Sullivan O."/>
            <person name="Ritari J."/>
            <person name="Douillard F.P."/>
            <person name="Paul Ross R."/>
            <person name="Yang R."/>
            <person name="Briner A.E."/>
            <person name="Felis G.E."/>
            <person name="de Vos W.M."/>
            <person name="Barrangou R."/>
            <person name="Klaenhammer T.R."/>
            <person name="Caufield P.W."/>
            <person name="Cui Y."/>
            <person name="Zhang H."/>
            <person name="O'Toole P.W."/>
        </authorList>
    </citation>
    <scope>NUCLEOTIDE SEQUENCE [LARGE SCALE GENOMIC DNA]</scope>
    <source>
        <strain evidence="10 11">DSM 19906</strain>
    </source>
</reference>
<dbReference type="InterPro" id="IPR003135">
    <property type="entry name" value="ATP-grasp_carboxylate-amine"/>
</dbReference>
<name>A0A0R1NRB1_9LACO</name>
<feature type="domain" description="ATP-grasp" evidence="9">
    <location>
        <begin position="113"/>
        <end position="299"/>
    </location>
</feature>
<keyword evidence="5 8" id="KW-0067">ATP-binding</keyword>
<dbReference type="InterPro" id="IPR011761">
    <property type="entry name" value="ATP-grasp"/>
</dbReference>
<dbReference type="SUPFAM" id="SSF52440">
    <property type="entry name" value="PreATP-grasp domain"/>
    <property type="match status" value="1"/>
</dbReference>
<evidence type="ECO:0000259" key="9">
    <source>
        <dbReference type="PROSITE" id="PS50975"/>
    </source>
</evidence>
<accession>A0A0R1NRB1</accession>
<keyword evidence="3 8" id="KW-0547">Nucleotide-binding</keyword>
<dbReference type="PANTHER" id="PTHR11609">
    <property type="entry name" value="PURINE BIOSYNTHESIS PROTEIN 6/7, PUR6/7"/>
    <property type="match status" value="1"/>
</dbReference>
<dbReference type="InterPro" id="IPR054350">
    <property type="entry name" value="PurT/PurK_preATP-grasp"/>
</dbReference>
<dbReference type="SUPFAM" id="SSF56059">
    <property type="entry name" value="Glutathione synthetase ATP-binding domain-like"/>
    <property type="match status" value="1"/>
</dbReference>
<comment type="cofactor">
    <cofactor evidence="2">
        <name>Mg(2+)</name>
        <dbReference type="ChEBI" id="CHEBI:18420"/>
    </cofactor>
</comment>
<evidence type="ECO:0000313" key="11">
    <source>
        <dbReference type="Proteomes" id="UP000051439"/>
    </source>
</evidence>
<dbReference type="Proteomes" id="UP000051439">
    <property type="component" value="Unassembled WGS sequence"/>
</dbReference>
<evidence type="ECO:0000256" key="2">
    <source>
        <dbReference type="ARBA" id="ARBA00001946"/>
    </source>
</evidence>
<comment type="pathway">
    <text evidence="7">Purine metabolism.</text>
</comment>
<dbReference type="PANTHER" id="PTHR11609:SF5">
    <property type="entry name" value="PHOSPHORIBOSYLAMINOIMIDAZOLE CARBOXYLASE"/>
    <property type="match status" value="1"/>
</dbReference>
<evidence type="ECO:0000256" key="8">
    <source>
        <dbReference type="PROSITE-ProRule" id="PRU00409"/>
    </source>
</evidence>
<dbReference type="GO" id="GO:0005829">
    <property type="term" value="C:cytosol"/>
    <property type="evidence" value="ECO:0007669"/>
    <property type="project" value="TreeGrafter"/>
</dbReference>
<evidence type="ECO:0000256" key="1">
    <source>
        <dbReference type="ARBA" id="ARBA00001936"/>
    </source>
</evidence>
<protein>
    <submittedName>
        <fullName evidence="10">ATP-grasp domain protein</fullName>
    </submittedName>
</protein>
<dbReference type="PATRIC" id="fig|1423766.4.peg.2750"/>
<dbReference type="InterPro" id="IPR016185">
    <property type="entry name" value="PreATP-grasp_dom_sf"/>
</dbReference>
<dbReference type="GO" id="GO:0006164">
    <property type="term" value="P:purine nucleotide biosynthetic process"/>
    <property type="evidence" value="ECO:0007669"/>
    <property type="project" value="UniProtKB-KW"/>
</dbReference>
<evidence type="ECO:0000256" key="6">
    <source>
        <dbReference type="ARBA" id="ARBA00023211"/>
    </source>
</evidence>
<evidence type="ECO:0000256" key="5">
    <source>
        <dbReference type="ARBA" id="ARBA00022840"/>
    </source>
</evidence>